<evidence type="ECO:0000313" key="4">
    <source>
        <dbReference type="Proteomes" id="UP001551482"/>
    </source>
</evidence>
<feature type="transmembrane region" description="Helical" evidence="2">
    <location>
        <begin position="134"/>
        <end position="154"/>
    </location>
</feature>
<dbReference type="RefSeq" id="WP_358355979.1">
    <property type="nucleotide sequence ID" value="NZ_JBEZFP010000052.1"/>
</dbReference>
<reference evidence="3 4" key="1">
    <citation type="submission" date="2024-06" db="EMBL/GenBank/DDBJ databases">
        <title>The Natural Products Discovery Center: Release of the First 8490 Sequenced Strains for Exploring Actinobacteria Biosynthetic Diversity.</title>
        <authorList>
            <person name="Kalkreuter E."/>
            <person name="Kautsar S.A."/>
            <person name="Yang D."/>
            <person name="Bader C.D."/>
            <person name="Teijaro C.N."/>
            <person name="Fluegel L."/>
            <person name="Davis C.M."/>
            <person name="Simpson J.R."/>
            <person name="Lauterbach L."/>
            <person name="Steele A.D."/>
            <person name="Gui C."/>
            <person name="Meng S."/>
            <person name="Li G."/>
            <person name="Viehrig K."/>
            <person name="Ye F."/>
            <person name="Su P."/>
            <person name="Kiefer A.F."/>
            <person name="Nichols A."/>
            <person name="Cepeda A.J."/>
            <person name="Yan W."/>
            <person name="Fan B."/>
            <person name="Jiang Y."/>
            <person name="Adhikari A."/>
            <person name="Zheng C.-J."/>
            <person name="Schuster L."/>
            <person name="Cowan T.M."/>
            <person name="Smanski M.J."/>
            <person name="Chevrette M.G."/>
            <person name="De Carvalho L.P.S."/>
            <person name="Shen B."/>
        </authorList>
    </citation>
    <scope>NUCLEOTIDE SEQUENCE [LARGE SCALE GENOMIC DNA]</scope>
    <source>
        <strain evidence="3 4">NPDC048946</strain>
    </source>
</reference>
<keyword evidence="4" id="KW-1185">Reference proteome</keyword>
<name>A0ABV3DJG0_9ACTN</name>
<feature type="transmembrane region" description="Helical" evidence="2">
    <location>
        <begin position="33"/>
        <end position="52"/>
    </location>
</feature>
<evidence type="ECO:0000313" key="3">
    <source>
        <dbReference type="EMBL" id="MEU8135883.1"/>
    </source>
</evidence>
<feature type="compositionally biased region" description="Basic and acidic residues" evidence="1">
    <location>
        <begin position="215"/>
        <end position="238"/>
    </location>
</feature>
<proteinExistence type="predicted"/>
<feature type="compositionally biased region" description="Basic residues" evidence="1">
    <location>
        <begin position="239"/>
        <end position="249"/>
    </location>
</feature>
<keyword evidence="2" id="KW-1133">Transmembrane helix</keyword>
<accession>A0ABV3DJG0</accession>
<feature type="transmembrane region" description="Helical" evidence="2">
    <location>
        <begin position="191"/>
        <end position="208"/>
    </location>
</feature>
<dbReference type="EMBL" id="JBEZFP010000052">
    <property type="protein sequence ID" value="MEU8135883.1"/>
    <property type="molecule type" value="Genomic_DNA"/>
</dbReference>
<feature type="transmembrane region" description="Helical" evidence="2">
    <location>
        <begin position="6"/>
        <end position="26"/>
    </location>
</feature>
<feature type="transmembrane region" description="Helical" evidence="2">
    <location>
        <begin position="72"/>
        <end position="94"/>
    </location>
</feature>
<gene>
    <name evidence="3" type="ORF">AB0C36_20495</name>
</gene>
<evidence type="ECO:0000256" key="1">
    <source>
        <dbReference type="SAM" id="MobiDB-lite"/>
    </source>
</evidence>
<feature type="region of interest" description="Disordered" evidence="1">
    <location>
        <begin position="215"/>
        <end position="249"/>
    </location>
</feature>
<comment type="caution">
    <text evidence="3">The sequence shown here is derived from an EMBL/GenBank/DDBJ whole genome shotgun (WGS) entry which is preliminary data.</text>
</comment>
<dbReference type="Pfam" id="PF20334">
    <property type="entry name" value="DUF6629"/>
    <property type="match status" value="1"/>
</dbReference>
<dbReference type="Proteomes" id="UP001551482">
    <property type="component" value="Unassembled WGS sequence"/>
</dbReference>
<organism evidence="3 4">
    <name type="scientific">Streptodolium elevatio</name>
    <dbReference type="NCBI Taxonomy" id="3157996"/>
    <lineage>
        <taxon>Bacteria</taxon>
        <taxon>Bacillati</taxon>
        <taxon>Actinomycetota</taxon>
        <taxon>Actinomycetes</taxon>
        <taxon>Kitasatosporales</taxon>
        <taxon>Streptomycetaceae</taxon>
        <taxon>Streptodolium</taxon>
    </lineage>
</organism>
<evidence type="ECO:0000256" key="2">
    <source>
        <dbReference type="SAM" id="Phobius"/>
    </source>
</evidence>
<sequence>MCWSATADAIGGTAISAVGIATLVSVRRPRDVVLASVPLILGFHQLVEAVVWRGEEGKATEQAAELARGIWAFIAFPLLPFLVPLGVLLAVWPAAGRNRRVVLGSLFGIGVLVAAYLGEALATGPVNATVRGHTVQYAIGIDHPQIVIAGYLVATLGSLLASGERVLVWFGAVGAVGAAICAWIWTREFASTWCALAAVTSVMLLAWVRGHGRGDDPGHPAGRTEEAERDGSGHESRVRHFAHRMHRSA</sequence>
<dbReference type="InterPro" id="IPR046737">
    <property type="entry name" value="DUF6629"/>
</dbReference>
<protein>
    <submittedName>
        <fullName evidence="3">DUF6629 family protein</fullName>
    </submittedName>
</protein>
<keyword evidence="2" id="KW-0812">Transmembrane</keyword>
<feature type="transmembrane region" description="Helical" evidence="2">
    <location>
        <begin position="166"/>
        <end position="185"/>
    </location>
</feature>
<keyword evidence="2" id="KW-0472">Membrane</keyword>
<feature type="transmembrane region" description="Helical" evidence="2">
    <location>
        <begin position="101"/>
        <end position="122"/>
    </location>
</feature>